<accession>A0A2V3DVZ9</accession>
<sequence length="286" mass="31643">MPQGMNVSLLDSCRAITSVTNSSLISHITAAKLHQFRLPLRYLTNEEIHLSKNLGQGRPQRSRVHGHELSLTARDYAMVEGIPVTSVQRTLVDIAAILTVNELVAVADQIVCAHNLHFGPRKLPLVEISELNAYIAQHPHQRGIRTLTAAMKLVRVGADSAPETQLRLSIQRSGLPEFICNFEIRDNAGNPKIAPDLSCPRYRTCAEYDGAHHLSAEQQSKDHDRNFLTSTLGWHQAVINKNDMGNGARVAIIKIARMLVLGGWNDPENLAKGSLLGQLHVRKDVF</sequence>
<name>A0A2V3DVZ9_9MICC</name>
<dbReference type="Gene3D" id="3.40.960.10">
    <property type="entry name" value="VSR Endonuclease"/>
    <property type="match status" value="1"/>
</dbReference>
<gene>
    <name evidence="1" type="ORF">CVS29_03140</name>
</gene>
<reference evidence="1 2" key="1">
    <citation type="submission" date="2018-05" db="EMBL/GenBank/DDBJ databases">
        <title>Genetic diversity of glacier-inhabiting Cryobacterium bacteria in China and description of Cryobacterium mengkeensis sp. nov. and Arthrobacter glacialis sp. nov.</title>
        <authorList>
            <person name="Liu Q."/>
            <person name="Xin Y.-H."/>
        </authorList>
    </citation>
    <scope>NUCLEOTIDE SEQUENCE [LARGE SCALE GENOMIC DNA]</scope>
    <source>
        <strain evidence="1 2">GP3</strain>
    </source>
</reference>
<dbReference type="Proteomes" id="UP000246303">
    <property type="component" value="Unassembled WGS sequence"/>
</dbReference>
<keyword evidence="2" id="KW-1185">Reference proteome</keyword>
<dbReference type="AlphaFoldDB" id="A0A2V3DVZ9"/>
<dbReference type="EMBL" id="QHLZ01000001">
    <property type="protein sequence ID" value="PXA69548.1"/>
    <property type="molecule type" value="Genomic_DNA"/>
</dbReference>
<comment type="caution">
    <text evidence="1">The sequence shown here is derived from an EMBL/GenBank/DDBJ whole genome shotgun (WGS) entry which is preliminary data.</text>
</comment>
<proteinExistence type="predicted"/>
<evidence type="ECO:0008006" key="3">
    <source>
        <dbReference type="Google" id="ProtNLM"/>
    </source>
</evidence>
<protein>
    <recommendedName>
        <fullName evidence="3">DUF559 domain-containing protein</fullName>
    </recommendedName>
</protein>
<evidence type="ECO:0000313" key="2">
    <source>
        <dbReference type="Proteomes" id="UP000246303"/>
    </source>
</evidence>
<evidence type="ECO:0000313" key="1">
    <source>
        <dbReference type="EMBL" id="PXA69548.1"/>
    </source>
</evidence>
<organism evidence="1 2">
    <name type="scientific">Arthrobacter psychrochitiniphilus</name>
    <dbReference type="NCBI Taxonomy" id="291045"/>
    <lineage>
        <taxon>Bacteria</taxon>
        <taxon>Bacillati</taxon>
        <taxon>Actinomycetota</taxon>
        <taxon>Actinomycetes</taxon>
        <taxon>Micrococcales</taxon>
        <taxon>Micrococcaceae</taxon>
        <taxon>Arthrobacter</taxon>
    </lineage>
</organism>